<organism evidence="4 5">
    <name type="scientific">Paraclostridium sordellii</name>
    <name type="common">Clostridium sordellii</name>
    <dbReference type="NCBI Taxonomy" id="1505"/>
    <lineage>
        <taxon>Bacteria</taxon>
        <taxon>Bacillati</taxon>
        <taxon>Bacillota</taxon>
        <taxon>Clostridia</taxon>
        <taxon>Peptostreptococcales</taxon>
        <taxon>Peptostreptococcaceae</taxon>
        <taxon>Paraclostridium</taxon>
    </lineage>
</organism>
<name>A0A0C7QHM4_PARSO</name>
<evidence type="ECO:0000256" key="2">
    <source>
        <dbReference type="ARBA" id="ARBA00022840"/>
    </source>
</evidence>
<dbReference type="PANTHER" id="PTHR24221">
    <property type="entry name" value="ATP-BINDING CASSETTE SUB-FAMILY B"/>
    <property type="match status" value="1"/>
</dbReference>
<gene>
    <name evidence="4" type="ORF">R28058_06041</name>
</gene>
<sequence>MGDSGLGKSTIFKLILRFYELQDGSILIGKLNIKNIPQDYIRKNIAYVPQNPYFFNVSIYDNIRYANPQISYGEVNNIFKMVNLYDFISSLPQGIETVMQESGDNFSEGQKQRLNIARAIAKNPQIYLFDEPTSALDQENRNGILNIIHRLSSEKTVIMITHDREVSNIFDNSNVIEINNSLADTV</sequence>
<dbReference type="PROSITE" id="PS50893">
    <property type="entry name" value="ABC_TRANSPORTER_2"/>
    <property type="match status" value="1"/>
</dbReference>
<dbReference type="InterPro" id="IPR027417">
    <property type="entry name" value="P-loop_NTPase"/>
</dbReference>
<dbReference type="Pfam" id="PF00005">
    <property type="entry name" value="ABC_tran"/>
    <property type="match status" value="1"/>
</dbReference>
<dbReference type="InterPro" id="IPR003439">
    <property type="entry name" value="ABC_transporter-like_ATP-bd"/>
</dbReference>
<evidence type="ECO:0000313" key="4">
    <source>
        <dbReference type="EMBL" id="CEQ02871.1"/>
    </source>
</evidence>
<dbReference type="AlphaFoldDB" id="A0A0C7QHM4"/>
<dbReference type="Proteomes" id="UP000049127">
    <property type="component" value="Unassembled WGS sequence"/>
</dbReference>
<dbReference type="GO" id="GO:0016020">
    <property type="term" value="C:membrane"/>
    <property type="evidence" value="ECO:0007669"/>
    <property type="project" value="TreeGrafter"/>
</dbReference>
<evidence type="ECO:0000313" key="5">
    <source>
        <dbReference type="Proteomes" id="UP000049127"/>
    </source>
</evidence>
<dbReference type="SUPFAM" id="SSF52540">
    <property type="entry name" value="P-loop containing nucleoside triphosphate hydrolases"/>
    <property type="match status" value="1"/>
</dbReference>
<evidence type="ECO:0000259" key="3">
    <source>
        <dbReference type="PROSITE" id="PS50893"/>
    </source>
</evidence>
<evidence type="ECO:0000256" key="1">
    <source>
        <dbReference type="ARBA" id="ARBA00022741"/>
    </source>
</evidence>
<proteinExistence type="predicted"/>
<keyword evidence="2 4" id="KW-0067">ATP-binding</keyword>
<dbReference type="Gene3D" id="3.40.50.300">
    <property type="entry name" value="P-loop containing nucleotide triphosphate hydrolases"/>
    <property type="match status" value="1"/>
</dbReference>
<dbReference type="InterPro" id="IPR039421">
    <property type="entry name" value="Type_1_exporter"/>
</dbReference>
<feature type="domain" description="ABC transporter" evidence="3">
    <location>
        <begin position="1"/>
        <end position="186"/>
    </location>
</feature>
<dbReference type="GO" id="GO:0042626">
    <property type="term" value="F:ATPase-coupled transmembrane transporter activity"/>
    <property type="evidence" value="ECO:0007669"/>
    <property type="project" value="TreeGrafter"/>
</dbReference>
<dbReference type="InterPro" id="IPR003593">
    <property type="entry name" value="AAA+_ATPase"/>
</dbReference>
<keyword evidence="1" id="KW-0547">Nucleotide-binding</keyword>
<dbReference type="PANTHER" id="PTHR24221:SF503">
    <property type="entry name" value="MITOCHONDRIAL POTASSIUM CHANNEL ATP-BINDING SUBUNIT"/>
    <property type="match status" value="1"/>
</dbReference>
<reference evidence="5" key="1">
    <citation type="submission" date="2015-01" db="EMBL/GenBank/DDBJ databases">
        <authorList>
            <person name="Aslett M.A."/>
            <person name="De Silva N."/>
        </authorList>
    </citation>
    <scope>NUCLEOTIDE SEQUENCE [LARGE SCALE GENOMIC DNA]</scope>
    <source>
        <strain evidence="5">R28058</strain>
    </source>
</reference>
<dbReference type="SMART" id="SM00382">
    <property type="entry name" value="AAA"/>
    <property type="match status" value="1"/>
</dbReference>
<accession>A0A0C7QHM4</accession>
<dbReference type="GO" id="GO:0016887">
    <property type="term" value="F:ATP hydrolysis activity"/>
    <property type="evidence" value="ECO:0007669"/>
    <property type="project" value="InterPro"/>
</dbReference>
<protein>
    <submittedName>
        <fullName evidence="4">Putative ABC transporter ATP-binding/permease</fullName>
    </submittedName>
</protein>
<dbReference type="EMBL" id="CEKZ01000003">
    <property type="protein sequence ID" value="CEQ02871.1"/>
    <property type="molecule type" value="Genomic_DNA"/>
</dbReference>
<dbReference type="GO" id="GO:0005524">
    <property type="term" value="F:ATP binding"/>
    <property type="evidence" value="ECO:0007669"/>
    <property type="project" value="UniProtKB-KW"/>
</dbReference>